<keyword evidence="2" id="KW-0560">Oxidoreductase</keyword>
<dbReference type="PANTHER" id="PTHR42879:SF2">
    <property type="entry name" value="3-OXOACYL-[ACYL-CARRIER-PROTEIN] REDUCTASE FABG"/>
    <property type="match status" value="1"/>
</dbReference>
<gene>
    <name evidence="5" type="ordered locus">Oweho_1213</name>
</gene>
<dbReference type="CDD" id="cd05333">
    <property type="entry name" value="BKR_SDR_c"/>
    <property type="match status" value="1"/>
</dbReference>
<dbReference type="EMBL" id="CP003156">
    <property type="protein sequence ID" value="AEV32218.1"/>
    <property type="molecule type" value="Genomic_DNA"/>
</dbReference>
<evidence type="ECO:0000259" key="4">
    <source>
        <dbReference type="SMART" id="SM00822"/>
    </source>
</evidence>
<evidence type="ECO:0000256" key="1">
    <source>
        <dbReference type="ARBA" id="ARBA00006484"/>
    </source>
</evidence>
<dbReference type="AlphaFoldDB" id="G8R628"/>
<dbReference type="SMART" id="SM00822">
    <property type="entry name" value="PKS_KR"/>
    <property type="match status" value="1"/>
</dbReference>
<evidence type="ECO:0000256" key="2">
    <source>
        <dbReference type="ARBA" id="ARBA00023002"/>
    </source>
</evidence>
<dbReference type="InterPro" id="IPR002347">
    <property type="entry name" value="SDR_fam"/>
</dbReference>
<dbReference type="PRINTS" id="PR00081">
    <property type="entry name" value="GDHRDH"/>
</dbReference>
<dbReference type="eggNOG" id="COG1028">
    <property type="taxonomic scope" value="Bacteria"/>
</dbReference>
<organism evidence="5 6">
    <name type="scientific">Owenweeksia hongkongensis (strain DSM 17368 / CIP 108786 / JCM 12287 / NRRL B-23963 / UST20020801)</name>
    <dbReference type="NCBI Taxonomy" id="926562"/>
    <lineage>
        <taxon>Bacteria</taxon>
        <taxon>Pseudomonadati</taxon>
        <taxon>Bacteroidota</taxon>
        <taxon>Flavobacteriia</taxon>
        <taxon>Flavobacteriales</taxon>
        <taxon>Owenweeksiaceae</taxon>
        <taxon>Owenweeksia</taxon>
    </lineage>
</organism>
<dbReference type="RefSeq" id="WP_014201578.1">
    <property type="nucleotide sequence ID" value="NC_016599.1"/>
</dbReference>
<proteinExistence type="inferred from homology"/>
<dbReference type="InterPro" id="IPR057326">
    <property type="entry name" value="KR_dom"/>
</dbReference>
<dbReference type="PRINTS" id="PR00080">
    <property type="entry name" value="SDRFAMILY"/>
</dbReference>
<dbReference type="NCBIfam" id="NF004200">
    <property type="entry name" value="PRK05653.1-5"/>
    <property type="match status" value="1"/>
</dbReference>
<dbReference type="KEGG" id="oho:Oweho_1213"/>
<keyword evidence="6" id="KW-1185">Reference proteome</keyword>
<dbReference type="FunFam" id="3.40.50.720:FF:000173">
    <property type="entry name" value="3-oxoacyl-[acyl-carrier protein] reductase"/>
    <property type="match status" value="1"/>
</dbReference>
<evidence type="ECO:0000313" key="6">
    <source>
        <dbReference type="Proteomes" id="UP000005631"/>
    </source>
</evidence>
<dbReference type="NCBIfam" id="NF009466">
    <property type="entry name" value="PRK12826.1-2"/>
    <property type="match status" value="1"/>
</dbReference>
<sequence>MSKYALVTGGSRGIGKVICQKIAADLGYHVIINYSSNKAAAEETLKSIEEEGGEASLMQFNVTDAKAVEAALDKWHEENPGAVIEVLVNNAGITHDGLFMLMTDSQWSNVLDVSLNGFYNVSRQLMHKMLRNRYGRVVNVVSVSGQKGTPGQVNYSAAKAGVIGATKALAQEVAKRNITVNAVAPGFINTDMTKDLDQKEMLKFVPMNRFGEAEEVADLVSFLVSKKASYITGEVVNINGGIYS</sequence>
<dbReference type="PANTHER" id="PTHR42879">
    <property type="entry name" value="3-OXOACYL-(ACYL-CARRIER-PROTEIN) REDUCTASE"/>
    <property type="match status" value="1"/>
</dbReference>
<dbReference type="PATRIC" id="fig|926562.3.peg.1227"/>
<comment type="similarity">
    <text evidence="1 3">Belongs to the short-chain dehydrogenases/reductases (SDR) family.</text>
</comment>
<dbReference type="SUPFAM" id="SSF51735">
    <property type="entry name" value="NAD(P)-binding Rossmann-fold domains"/>
    <property type="match status" value="1"/>
</dbReference>
<accession>G8R628</accession>
<feature type="domain" description="Ketoreductase" evidence="4">
    <location>
        <begin position="3"/>
        <end position="191"/>
    </location>
</feature>
<dbReference type="HOGENOM" id="CLU_010194_1_3_10"/>
<dbReference type="Gene3D" id="3.40.50.720">
    <property type="entry name" value="NAD(P)-binding Rossmann-like Domain"/>
    <property type="match status" value="1"/>
</dbReference>
<protein>
    <recommendedName>
        <fullName evidence="4">Ketoreductase domain-containing protein</fullName>
    </recommendedName>
</protein>
<dbReference type="OrthoDB" id="9788235at2"/>
<evidence type="ECO:0000256" key="3">
    <source>
        <dbReference type="RuleBase" id="RU000363"/>
    </source>
</evidence>
<dbReference type="Pfam" id="PF00106">
    <property type="entry name" value="adh_short"/>
    <property type="match status" value="1"/>
</dbReference>
<dbReference type="Proteomes" id="UP000005631">
    <property type="component" value="Chromosome"/>
</dbReference>
<evidence type="ECO:0000313" key="5">
    <source>
        <dbReference type="EMBL" id="AEV32218.1"/>
    </source>
</evidence>
<dbReference type="InterPro" id="IPR036291">
    <property type="entry name" value="NAD(P)-bd_dom_sf"/>
</dbReference>
<name>G8R628_OWEHD</name>
<reference evidence="5 6" key="1">
    <citation type="journal article" date="2012" name="Stand. Genomic Sci.">
        <title>Genome sequence of the orange-pigmented seawater bacterium Owenweeksia hongkongensis type strain (UST20020801(T)).</title>
        <authorList>
            <person name="Riedel T."/>
            <person name="Held B."/>
            <person name="Nolan M."/>
            <person name="Lucas S."/>
            <person name="Lapidus A."/>
            <person name="Tice H."/>
            <person name="Del Rio T.G."/>
            <person name="Cheng J.F."/>
            <person name="Han C."/>
            <person name="Tapia R."/>
            <person name="Goodwin L.A."/>
            <person name="Pitluck S."/>
            <person name="Liolios K."/>
            <person name="Mavromatis K."/>
            <person name="Pagani I."/>
            <person name="Ivanova N."/>
            <person name="Mikhailova N."/>
            <person name="Pati A."/>
            <person name="Chen A."/>
            <person name="Palaniappan K."/>
            <person name="Rohde M."/>
            <person name="Tindall B.J."/>
            <person name="Detter J.C."/>
            <person name="Goker M."/>
            <person name="Woyke T."/>
            <person name="Bristow J."/>
            <person name="Eisen J.A."/>
            <person name="Markowitz V."/>
            <person name="Hugenholtz P."/>
            <person name="Klenk H.P."/>
            <person name="Kyrpides N.C."/>
        </authorList>
    </citation>
    <scope>NUCLEOTIDE SEQUENCE</scope>
    <source>
        <strain evidence="6">DSM 17368 / JCM 12287 / NRRL B-23963</strain>
    </source>
</reference>
<dbReference type="GO" id="GO:0016491">
    <property type="term" value="F:oxidoreductase activity"/>
    <property type="evidence" value="ECO:0007669"/>
    <property type="project" value="UniProtKB-KW"/>
</dbReference>
<dbReference type="InterPro" id="IPR050259">
    <property type="entry name" value="SDR"/>
</dbReference>
<dbReference type="STRING" id="926562.Oweho_1213"/>